<dbReference type="PROSITE" id="PS01180">
    <property type="entry name" value="CUB"/>
    <property type="match status" value="2"/>
</dbReference>
<dbReference type="InterPro" id="IPR035914">
    <property type="entry name" value="Sperma_CUB_dom_sf"/>
</dbReference>
<dbReference type="PANTHER" id="PTHR24255:SF31">
    <property type="entry name" value="CUBILIN-LIKE PROTEIN"/>
    <property type="match status" value="1"/>
</dbReference>
<dbReference type="Proteomes" id="UP000011014">
    <property type="component" value="Unassembled WGS sequence"/>
</dbReference>
<gene>
    <name evidence="5" type="ORF">GSOID_T00025247001</name>
</gene>
<dbReference type="SUPFAM" id="SSF49854">
    <property type="entry name" value="Spermadhesin, CUB domain"/>
    <property type="match status" value="2"/>
</dbReference>
<feature type="region of interest" description="Disordered" evidence="3">
    <location>
        <begin position="193"/>
        <end position="221"/>
    </location>
</feature>
<dbReference type="InterPro" id="IPR000859">
    <property type="entry name" value="CUB_dom"/>
</dbReference>
<dbReference type="Pfam" id="PF00431">
    <property type="entry name" value="CUB"/>
    <property type="match status" value="2"/>
</dbReference>
<protein>
    <recommendedName>
        <fullName evidence="4">CUB domain-containing protein</fullName>
    </recommendedName>
</protein>
<keyword evidence="1" id="KW-1015">Disulfide bond</keyword>
<reference evidence="5" key="1">
    <citation type="journal article" date="2010" name="Science">
        <title>Plasticity of animal genome architecture unmasked by rapid evolution of a pelagic tunicate.</title>
        <authorList>
            <person name="Denoeud F."/>
            <person name="Henriet S."/>
            <person name="Mungpakdee S."/>
            <person name="Aury J.M."/>
            <person name="Da Silva C."/>
            <person name="Brinkmann H."/>
            <person name="Mikhaleva J."/>
            <person name="Olsen L.C."/>
            <person name="Jubin C."/>
            <person name="Canestro C."/>
            <person name="Bouquet J.M."/>
            <person name="Danks G."/>
            <person name="Poulain J."/>
            <person name="Campsteijn C."/>
            <person name="Adamski M."/>
            <person name="Cross I."/>
            <person name="Yadetie F."/>
            <person name="Muffato M."/>
            <person name="Louis A."/>
            <person name="Butcher S."/>
            <person name="Tsagkogeorga G."/>
            <person name="Konrad A."/>
            <person name="Singh S."/>
            <person name="Jensen M.F."/>
            <person name="Cong E.H."/>
            <person name="Eikeseth-Otteraa H."/>
            <person name="Noel B."/>
            <person name="Anthouard V."/>
            <person name="Porcel B.M."/>
            <person name="Kachouri-Lafond R."/>
            <person name="Nishino A."/>
            <person name="Ugolini M."/>
            <person name="Chourrout P."/>
            <person name="Nishida H."/>
            <person name="Aasland R."/>
            <person name="Huzurbazar S."/>
            <person name="Westhof E."/>
            <person name="Delsuc F."/>
            <person name="Lehrach H."/>
            <person name="Reinhardt R."/>
            <person name="Weissenbach J."/>
            <person name="Roy S.W."/>
            <person name="Artiguenave F."/>
            <person name="Postlethwait J.H."/>
            <person name="Manak J.R."/>
            <person name="Thompson E.M."/>
            <person name="Jaillon O."/>
            <person name="Du Pasquier L."/>
            <person name="Boudinot P."/>
            <person name="Liberles D.A."/>
            <person name="Volff J.N."/>
            <person name="Philippe H."/>
            <person name="Lenhard B."/>
            <person name="Roest Crollius H."/>
            <person name="Wincker P."/>
            <person name="Chourrout D."/>
        </authorList>
    </citation>
    <scope>NUCLEOTIDE SEQUENCE [LARGE SCALE GENOMIC DNA]</scope>
</reference>
<proteinExistence type="predicted"/>
<dbReference type="GO" id="GO:0004252">
    <property type="term" value="F:serine-type endopeptidase activity"/>
    <property type="evidence" value="ECO:0007669"/>
    <property type="project" value="TreeGrafter"/>
</dbReference>
<comment type="caution">
    <text evidence="2">Lacks conserved residue(s) required for the propagation of feature annotation.</text>
</comment>
<evidence type="ECO:0000256" key="3">
    <source>
        <dbReference type="SAM" id="MobiDB-lite"/>
    </source>
</evidence>
<dbReference type="PANTHER" id="PTHR24255">
    <property type="entry name" value="COMPLEMENT COMPONENT 1, S SUBCOMPONENT-RELATED"/>
    <property type="match status" value="1"/>
</dbReference>
<accession>E4Y6U7</accession>
<dbReference type="GO" id="GO:0005615">
    <property type="term" value="C:extracellular space"/>
    <property type="evidence" value="ECO:0007669"/>
    <property type="project" value="TreeGrafter"/>
</dbReference>
<feature type="domain" description="CUB" evidence="4">
    <location>
        <begin position="265"/>
        <end position="385"/>
    </location>
</feature>
<sequence length="526" mass="58840">MKISASLIALAAAVPAKDPKNGKFVQDADAPRFNCGITQITDNAIITSPGFDDPGHYSNNLDCLWEINIAGVSGFIIHPEFFEVENHDVCNYDSLSIRWWEEEEIHLENSTASEVFNYKFCSPDSIWDGITEPYTATMPTSTSYYDSSGSSFSTTAYPTSTSTEYDYPSGGDYYDSYGSSYSYYSSGSSGYSSYSSSSSSNSSGRKRRAPVEGTLNDSAGGDGRSTSIYIGDFSAPLEISGGSAKIRFQTDSSVVLRGFKLRIEKGNSISPDGCDQVQFGSGSVTSPNFPARHGHNELCKYKLNADPGKMIKITFDKFDVEKEHLCQYDSLSIMGRKHCGQEDTDFGEKKMPMKTVLINSDSTELVWQTDGSVVYGGFSFSWESVDNPNTFASPPLESAAGFHDHMELFRSQLVYQMEFERPYMIKALNRYWEKIQITDEYFQTSGNCDWVVNTPKYQTFDFKDFDASETLCTNLRNFANNAQQFVLNFVCMDNHEVPKRTFNRWMKMGSNIHRIAADHDGFCNLN</sequence>
<dbReference type="CDD" id="cd00041">
    <property type="entry name" value="CUB"/>
    <property type="match status" value="2"/>
</dbReference>
<evidence type="ECO:0000256" key="2">
    <source>
        <dbReference type="PROSITE-ProRule" id="PRU00059"/>
    </source>
</evidence>
<organism evidence="5">
    <name type="scientific">Oikopleura dioica</name>
    <name type="common">Tunicate</name>
    <dbReference type="NCBI Taxonomy" id="34765"/>
    <lineage>
        <taxon>Eukaryota</taxon>
        <taxon>Metazoa</taxon>
        <taxon>Chordata</taxon>
        <taxon>Tunicata</taxon>
        <taxon>Appendicularia</taxon>
        <taxon>Copelata</taxon>
        <taxon>Oikopleuridae</taxon>
        <taxon>Oikopleura</taxon>
    </lineage>
</organism>
<feature type="domain" description="CUB" evidence="4">
    <location>
        <begin position="35"/>
        <end position="98"/>
    </location>
</feature>
<dbReference type="Gene3D" id="2.60.120.290">
    <property type="entry name" value="Spermadhesin, CUB domain"/>
    <property type="match status" value="2"/>
</dbReference>
<dbReference type="SMART" id="SM00042">
    <property type="entry name" value="CUB"/>
    <property type="match status" value="2"/>
</dbReference>
<evidence type="ECO:0000259" key="4">
    <source>
        <dbReference type="PROSITE" id="PS01180"/>
    </source>
</evidence>
<name>E4Y6U7_OIKDI</name>
<feature type="compositionally biased region" description="Low complexity" evidence="3">
    <location>
        <begin position="193"/>
        <end position="203"/>
    </location>
</feature>
<evidence type="ECO:0000313" key="5">
    <source>
        <dbReference type="EMBL" id="CBY31347.1"/>
    </source>
</evidence>
<dbReference type="EMBL" id="FN654300">
    <property type="protein sequence ID" value="CBY31347.1"/>
    <property type="molecule type" value="Genomic_DNA"/>
</dbReference>
<evidence type="ECO:0000256" key="1">
    <source>
        <dbReference type="ARBA" id="ARBA00023157"/>
    </source>
</evidence>
<dbReference type="AlphaFoldDB" id="E4Y6U7"/>